<dbReference type="GO" id="GO:0006952">
    <property type="term" value="P:defense response"/>
    <property type="evidence" value="ECO:0007669"/>
    <property type="project" value="UniProtKB-KW"/>
</dbReference>
<dbReference type="SUPFAM" id="SSF52058">
    <property type="entry name" value="L domain-like"/>
    <property type="match status" value="1"/>
</dbReference>
<proteinExistence type="predicted"/>
<gene>
    <name evidence="4" type="ORF">NCGR_LOCUS62997</name>
</gene>
<dbReference type="GO" id="GO:0043531">
    <property type="term" value="F:ADP binding"/>
    <property type="evidence" value="ECO:0007669"/>
    <property type="project" value="InterPro"/>
</dbReference>
<accession>A0A811S8L6</accession>
<feature type="domain" description="NB-ARC" evidence="2">
    <location>
        <begin position="2"/>
        <end position="134"/>
    </location>
</feature>
<dbReference type="EMBL" id="CAJGYO010000019">
    <property type="protein sequence ID" value="CAD6338899.1"/>
    <property type="molecule type" value="Genomic_DNA"/>
</dbReference>
<dbReference type="PANTHER" id="PTHR36766">
    <property type="entry name" value="PLANT BROAD-SPECTRUM MILDEW RESISTANCE PROTEIN RPW8"/>
    <property type="match status" value="1"/>
</dbReference>
<dbReference type="InterPro" id="IPR055414">
    <property type="entry name" value="LRR_R13L4/SHOC2-like"/>
</dbReference>
<evidence type="ECO:0008006" key="6">
    <source>
        <dbReference type="Google" id="ProtNLM"/>
    </source>
</evidence>
<evidence type="ECO:0000259" key="2">
    <source>
        <dbReference type="Pfam" id="PF00931"/>
    </source>
</evidence>
<keyword evidence="5" id="KW-1185">Reference proteome</keyword>
<dbReference type="OrthoDB" id="691996at2759"/>
<sequence>MVFNDDRTRQFFEIHAWVYVSVKFDIKTIGQSIISQLDKSSSPAGITLQATRDRLKTIVKGQRFLIVLDDVWEEDPDELEKLRTLLRGAKAGSKIIATTRSVKVAKLMNGSLTIELRALPDNYCWELFRAKAFPHGKLHGESFTAQQAGERYFEDLREMSFLQDVAGMSPTPSARYSKPRGVLFQMHDLVDELARLVAGDEVIAFDTRQQNPPTNIDNCRYMLLSNLCDSSPSYWSIPRTARVLHFKECSIVQTTLKSLTGAEFLRVLDLSACTISDLPASIGNLRLLKFLNISGMQTGLLPKSLSSLHGLQALNLSENTCLVELPSYISEFVNLQYLDLHGCSNIEELPQGIHKLKELLHLNVSRCGNLQSLPEEFGELRKLAWLVLPYSRLL</sequence>
<evidence type="ECO:0000259" key="3">
    <source>
        <dbReference type="Pfam" id="PF23598"/>
    </source>
</evidence>
<dbReference type="Proteomes" id="UP000604825">
    <property type="component" value="Unassembled WGS sequence"/>
</dbReference>
<dbReference type="InterPro" id="IPR027417">
    <property type="entry name" value="P-loop_NTPase"/>
</dbReference>
<dbReference type="Gene3D" id="3.40.50.300">
    <property type="entry name" value="P-loop containing nucleotide triphosphate hydrolases"/>
    <property type="match status" value="1"/>
</dbReference>
<dbReference type="AlphaFoldDB" id="A0A811S8L6"/>
<dbReference type="InterPro" id="IPR032675">
    <property type="entry name" value="LRR_dom_sf"/>
</dbReference>
<evidence type="ECO:0000256" key="1">
    <source>
        <dbReference type="ARBA" id="ARBA00022737"/>
    </source>
</evidence>
<dbReference type="PRINTS" id="PR00364">
    <property type="entry name" value="DISEASERSIST"/>
</dbReference>
<evidence type="ECO:0000313" key="4">
    <source>
        <dbReference type="EMBL" id="CAD6338899.1"/>
    </source>
</evidence>
<protein>
    <recommendedName>
        <fullName evidence="6">NB-ARC domain-containing protein</fullName>
    </recommendedName>
</protein>
<organism evidence="4 5">
    <name type="scientific">Miscanthus lutarioriparius</name>
    <dbReference type="NCBI Taxonomy" id="422564"/>
    <lineage>
        <taxon>Eukaryota</taxon>
        <taxon>Viridiplantae</taxon>
        <taxon>Streptophyta</taxon>
        <taxon>Embryophyta</taxon>
        <taxon>Tracheophyta</taxon>
        <taxon>Spermatophyta</taxon>
        <taxon>Magnoliopsida</taxon>
        <taxon>Liliopsida</taxon>
        <taxon>Poales</taxon>
        <taxon>Poaceae</taxon>
        <taxon>PACMAD clade</taxon>
        <taxon>Panicoideae</taxon>
        <taxon>Andropogonodae</taxon>
        <taxon>Andropogoneae</taxon>
        <taxon>Saccharinae</taxon>
        <taxon>Miscanthus</taxon>
    </lineage>
</organism>
<dbReference type="Pfam" id="PF23598">
    <property type="entry name" value="LRR_14"/>
    <property type="match status" value="1"/>
</dbReference>
<dbReference type="PANTHER" id="PTHR36766:SF39">
    <property type="entry name" value="DISEASE RESISTANCE PROTEIN RGA3"/>
    <property type="match status" value="1"/>
</dbReference>
<dbReference type="Pfam" id="PF00931">
    <property type="entry name" value="NB-ARC"/>
    <property type="match status" value="1"/>
</dbReference>
<dbReference type="InterPro" id="IPR002182">
    <property type="entry name" value="NB-ARC"/>
</dbReference>
<evidence type="ECO:0000313" key="5">
    <source>
        <dbReference type="Proteomes" id="UP000604825"/>
    </source>
</evidence>
<keyword evidence="1" id="KW-0677">Repeat</keyword>
<dbReference type="Gene3D" id="3.80.10.10">
    <property type="entry name" value="Ribonuclease Inhibitor"/>
    <property type="match status" value="1"/>
</dbReference>
<reference evidence="4" key="1">
    <citation type="submission" date="2020-10" db="EMBL/GenBank/DDBJ databases">
        <authorList>
            <person name="Han B."/>
            <person name="Lu T."/>
            <person name="Zhao Q."/>
            <person name="Huang X."/>
            <person name="Zhao Y."/>
        </authorList>
    </citation>
    <scope>NUCLEOTIDE SEQUENCE</scope>
</reference>
<feature type="domain" description="Disease resistance R13L4/SHOC-2-like LRR" evidence="3">
    <location>
        <begin position="239"/>
        <end position="340"/>
    </location>
</feature>
<comment type="caution">
    <text evidence="4">The sequence shown here is derived from an EMBL/GenBank/DDBJ whole genome shotgun (WGS) entry which is preliminary data.</text>
</comment>
<dbReference type="SUPFAM" id="SSF52540">
    <property type="entry name" value="P-loop containing nucleoside triphosphate hydrolases"/>
    <property type="match status" value="1"/>
</dbReference>
<name>A0A811S8L6_9POAL</name>